<evidence type="ECO:0000313" key="1">
    <source>
        <dbReference type="EMBL" id="AIE85381.1"/>
    </source>
</evidence>
<dbReference type="Proteomes" id="UP000027982">
    <property type="component" value="Chromosome"/>
</dbReference>
<evidence type="ECO:0000313" key="2">
    <source>
        <dbReference type="Proteomes" id="UP000027982"/>
    </source>
</evidence>
<name>A0A068NPK6_FIMGI</name>
<dbReference type="Pfam" id="PF14224">
    <property type="entry name" value="DUF4331"/>
    <property type="match status" value="1"/>
</dbReference>
<proteinExistence type="predicted"/>
<dbReference type="RefSeq" id="WP_038472950.1">
    <property type="nucleotide sequence ID" value="NZ_CP007139.1"/>
</dbReference>
<dbReference type="AlphaFoldDB" id="A0A068NPK6"/>
<gene>
    <name evidence="1" type="ORF">OP10G_2013</name>
</gene>
<accession>A0A068NPK6</accession>
<dbReference type="STRING" id="661478.OP10G_2013"/>
<dbReference type="EMBL" id="CP007139">
    <property type="protein sequence ID" value="AIE85381.1"/>
    <property type="molecule type" value="Genomic_DNA"/>
</dbReference>
<keyword evidence="2" id="KW-1185">Reference proteome</keyword>
<dbReference type="InterPro" id="IPR025566">
    <property type="entry name" value="DUF4331"/>
</dbReference>
<reference evidence="1 2" key="1">
    <citation type="journal article" date="2014" name="PLoS ONE">
        <title>The first complete genome sequence of the class fimbriimonadia in the phylum armatimonadetes.</title>
        <authorList>
            <person name="Hu Z.Y."/>
            <person name="Wang Y.Z."/>
            <person name="Im W.T."/>
            <person name="Wang S.Y."/>
            <person name="Zhao G.P."/>
            <person name="Zheng H.J."/>
            <person name="Quan Z.X."/>
        </authorList>
    </citation>
    <scope>NUCLEOTIDE SEQUENCE [LARGE SCALE GENOMIC DNA]</scope>
    <source>
        <strain evidence="1">Gsoil 348</strain>
    </source>
</reference>
<dbReference type="KEGG" id="fgi:OP10G_2013"/>
<evidence type="ECO:0008006" key="3">
    <source>
        <dbReference type="Google" id="ProtNLM"/>
    </source>
</evidence>
<dbReference type="HOGENOM" id="CLU_1265831_0_0_0"/>
<sequence length="227" mass="24215">MTHRTKKYIALGMVALLAPLMLIGKVRASDHADTPDIAANPGTDITDVYMFPSPTNADNIVLVMNVHPLIGSGEGTTVGFDPNVLYQFKIDNNGDGVEDKVIQAKFTGAGAAQTVSISGPVRPSMTGKDSVQETPLAVHGTLNAPFSPKSGMTVFAGGREDPFFFDLEQFLNIFPDRATPLTGTPVADPNTPKQSSWRAPGVAKDFLSTGKYNVLSIVVELPKRSLQ</sequence>
<organism evidence="1 2">
    <name type="scientific">Fimbriimonas ginsengisoli Gsoil 348</name>
    <dbReference type="NCBI Taxonomy" id="661478"/>
    <lineage>
        <taxon>Bacteria</taxon>
        <taxon>Bacillati</taxon>
        <taxon>Armatimonadota</taxon>
        <taxon>Fimbriimonadia</taxon>
        <taxon>Fimbriimonadales</taxon>
        <taxon>Fimbriimonadaceae</taxon>
        <taxon>Fimbriimonas</taxon>
    </lineage>
</organism>
<protein>
    <recommendedName>
        <fullName evidence="3">DUF4331 domain-containing protein</fullName>
    </recommendedName>
</protein>
<dbReference type="OrthoDB" id="9791748at2"/>